<sequence>MKFSNVVSLITFAFLTSAAPVVYVTNTSFVDQNGTALDGQSTPHIVVGTSDVEKSSLSLSRRSGSGSFQEGTIACSQFPSVDHVVSTDWLGLGGWTSIVNEYHESSSECKDGFHCSYTCEPGYARSQWPSDGGSLGGLYCKNGHLYKSNTNSDSLCTKGTGGAFLKSELSDNVAICMSEGQGFIPTNLEGGATSDIFVPDESYYKVPDQPAPASFYYINNAGVSVKDACVSSDGNSAPLMIGTGHLMSSRGQMVPYVSMRTNPLSSKKTANFKVAIEAPAGGQISGNCTYENGEVRDDIGKIPGDDGICTVNVLSGFAVIRFYN</sequence>
<keyword evidence="2" id="KW-1185">Reference proteome</keyword>
<dbReference type="Proteomes" id="UP001165064">
    <property type="component" value="Unassembled WGS sequence"/>
</dbReference>
<gene>
    <name evidence="1" type="ORF">Amon02_000391800</name>
</gene>
<name>A0ACB5T1R8_AMBMO</name>
<organism evidence="1 2">
    <name type="scientific">Ambrosiozyma monospora</name>
    <name type="common">Yeast</name>
    <name type="synonym">Endomycopsis monosporus</name>
    <dbReference type="NCBI Taxonomy" id="43982"/>
    <lineage>
        <taxon>Eukaryota</taxon>
        <taxon>Fungi</taxon>
        <taxon>Dikarya</taxon>
        <taxon>Ascomycota</taxon>
        <taxon>Saccharomycotina</taxon>
        <taxon>Pichiomycetes</taxon>
        <taxon>Pichiales</taxon>
        <taxon>Pichiaceae</taxon>
        <taxon>Ambrosiozyma</taxon>
    </lineage>
</organism>
<reference evidence="1" key="1">
    <citation type="submission" date="2023-04" db="EMBL/GenBank/DDBJ databases">
        <title>Ambrosiozyma monospora NBRC 10751.</title>
        <authorList>
            <person name="Ichikawa N."/>
            <person name="Sato H."/>
            <person name="Tonouchi N."/>
        </authorList>
    </citation>
    <scope>NUCLEOTIDE SEQUENCE</scope>
    <source>
        <strain evidence="1">NBRC 10751</strain>
    </source>
</reference>
<evidence type="ECO:0000313" key="2">
    <source>
        <dbReference type="Proteomes" id="UP001165064"/>
    </source>
</evidence>
<proteinExistence type="predicted"/>
<dbReference type="EMBL" id="BSXS01002572">
    <property type="protein sequence ID" value="GME79379.1"/>
    <property type="molecule type" value="Genomic_DNA"/>
</dbReference>
<protein>
    <submittedName>
        <fullName evidence="1">Unnamed protein product</fullName>
    </submittedName>
</protein>
<comment type="caution">
    <text evidence="1">The sequence shown here is derived from an EMBL/GenBank/DDBJ whole genome shotgun (WGS) entry which is preliminary data.</text>
</comment>
<accession>A0ACB5T1R8</accession>
<evidence type="ECO:0000313" key="1">
    <source>
        <dbReference type="EMBL" id="GME79379.1"/>
    </source>
</evidence>